<name>A0AAF0U3D9_SOLVR</name>
<organism evidence="2 3">
    <name type="scientific">Solanum verrucosum</name>
    <dbReference type="NCBI Taxonomy" id="315347"/>
    <lineage>
        <taxon>Eukaryota</taxon>
        <taxon>Viridiplantae</taxon>
        <taxon>Streptophyta</taxon>
        <taxon>Embryophyta</taxon>
        <taxon>Tracheophyta</taxon>
        <taxon>Spermatophyta</taxon>
        <taxon>Magnoliopsida</taxon>
        <taxon>eudicotyledons</taxon>
        <taxon>Gunneridae</taxon>
        <taxon>Pentapetalae</taxon>
        <taxon>asterids</taxon>
        <taxon>lamiids</taxon>
        <taxon>Solanales</taxon>
        <taxon>Solanaceae</taxon>
        <taxon>Solanoideae</taxon>
        <taxon>Solaneae</taxon>
        <taxon>Solanum</taxon>
    </lineage>
</organism>
<protein>
    <submittedName>
        <fullName evidence="2">Uncharacterized protein</fullName>
    </submittedName>
</protein>
<evidence type="ECO:0000313" key="2">
    <source>
        <dbReference type="EMBL" id="WMV38558.1"/>
    </source>
</evidence>
<evidence type="ECO:0000256" key="1">
    <source>
        <dbReference type="SAM" id="MobiDB-lite"/>
    </source>
</evidence>
<feature type="compositionally biased region" description="Polar residues" evidence="1">
    <location>
        <begin position="10"/>
        <end position="26"/>
    </location>
</feature>
<accession>A0AAF0U3D9</accession>
<dbReference type="Proteomes" id="UP001234989">
    <property type="component" value="Chromosome 7"/>
</dbReference>
<feature type="compositionally biased region" description="Basic and acidic residues" evidence="1">
    <location>
        <begin position="33"/>
        <end position="53"/>
    </location>
</feature>
<proteinExistence type="predicted"/>
<gene>
    <name evidence="2" type="ORF">MTR67_031943</name>
</gene>
<dbReference type="EMBL" id="CP133618">
    <property type="protein sequence ID" value="WMV38558.1"/>
    <property type="molecule type" value="Genomic_DNA"/>
</dbReference>
<dbReference type="AlphaFoldDB" id="A0AAF0U3D9"/>
<reference evidence="2" key="1">
    <citation type="submission" date="2023-08" db="EMBL/GenBank/DDBJ databases">
        <title>A de novo genome assembly of Solanum verrucosum Schlechtendal, a Mexican diploid species geographically isolated from the other diploid A-genome species in potato relatives.</title>
        <authorList>
            <person name="Hosaka K."/>
        </authorList>
    </citation>
    <scope>NUCLEOTIDE SEQUENCE</scope>
    <source>
        <tissue evidence="2">Young leaves</tissue>
    </source>
</reference>
<sequence length="53" mass="5860">MRQKEEANQKDSTYMESSCSVSTGNKANGGYYKDTEGSLDRPVAEDTHLSVED</sequence>
<keyword evidence="3" id="KW-1185">Reference proteome</keyword>
<evidence type="ECO:0000313" key="3">
    <source>
        <dbReference type="Proteomes" id="UP001234989"/>
    </source>
</evidence>
<feature type="region of interest" description="Disordered" evidence="1">
    <location>
        <begin position="1"/>
        <end position="53"/>
    </location>
</feature>